<name>A0AAV5UIM9_9BILA</name>
<dbReference type="Proteomes" id="UP001432027">
    <property type="component" value="Unassembled WGS sequence"/>
</dbReference>
<dbReference type="AlphaFoldDB" id="A0AAV5UIM9"/>
<feature type="non-terminal residue" evidence="1">
    <location>
        <position position="91"/>
    </location>
</feature>
<reference evidence="1" key="1">
    <citation type="submission" date="2023-10" db="EMBL/GenBank/DDBJ databases">
        <title>Genome assembly of Pristionchus species.</title>
        <authorList>
            <person name="Yoshida K."/>
            <person name="Sommer R.J."/>
        </authorList>
    </citation>
    <scope>NUCLEOTIDE SEQUENCE</scope>
    <source>
        <strain evidence="1">RS0144</strain>
    </source>
</reference>
<protein>
    <submittedName>
        <fullName evidence="1">Uncharacterized protein</fullName>
    </submittedName>
</protein>
<evidence type="ECO:0000313" key="2">
    <source>
        <dbReference type="Proteomes" id="UP001432027"/>
    </source>
</evidence>
<accession>A0AAV5UIM9</accession>
<dbReference type="EMBL" id="BTSX01000006">
    <property type="protein sequence ID" value="GMT06239.1"/>
    <property type="molecule type" value="Genomic_DNA"/>
</dbReference>
<evidence type="ECO:0000313" key="1">
    <source>
        <dbReference type="EMBL" id="GMT06239.1"/>
    </source>
</evidence>
<organism evidence="1 2">
    <name type="scientific">Pristionchus entomophagus</name>
    <dbReference type="NCBI Taxonomy" id="358040"/>
    <lineage>
        <taxon>Eukaryota</taxon>
        <taxon>Metazoa</taxon>
        <taxon>Ecdysozoa</taxon>
        <taxon>Nematoda</taxon>
        <taxon>Chromadorea</taxon>
        <taxon>Rhabditida</taxon>
        <taxon>Rhabditina</taxon>
        <taxon>Diplogasteromorpha</taxon>
        <taxon>Diplogasteroidea</taxon>
        <taxon>Neodiplogasteridae</taxon>
        <taxon>Pristionchus</taxon>
    </lineage>
</organism>
<proteinExistence type="predicted"/>
<gene>
    <name evidence="1" type="ORF">PENTCL1PPCAC_28413</name>
</gene>
<keyword evidence="2" id="KW-1185">Reference proteome</keyword>
<comment type="caution">
    <text evidence="1">The sequence shown here is derived from an EMBL/GenBank/DDBJ whole genome shotgun (WGS) entry which is preliminary data.</text>
</comment>
<feature type="non-terminal residue" evidence="1">
    <location>
        <position position="1"/>
    </location>
</feature>
<sequence>VRPRTIPVPECECEQLPLIPVEQVPSWIYPVKSAPMLDTNPACPSFTLQSSAPNLRNSFFFTPGWRNVARLFCANKVWMLVCEYWDTAWVV</sequence>